<reference evidence="3" key="1">
    <citation type="submission" date="2020-03" db="EMBL/GenBank/DDBJ databases">
        <authorList>
            <person name="Weist P."/>
        </authorList>
    </citation>
    <scope>NUCLEOTIDE SEQUENCE</scope>
</reference>
<gene>
    <name evidence="3" type="ORF">PLEPLA_LOCUS28468</name>
</gene>
<comment type="caution">
    <text evidence="3">The sequence shown here is derived from an EMBL/GenBank/DDBJ whole genome shotgun (WGS) entry which is preliminary data.</text>
</comment>
<dbReference type="PROSITE" id="PS51029">
    <property type="entry name" value="MADF"/>
    <property type="match status" value="1"/>
</dbReference>
<dbReference type="Pfam" id="PF10545">
    <property type="entry name" value="MADF_DNA_bdg"/>
    <property type="match status" value="1"/>
</dbReference>
<dbReference type="SMART" id="SM00595">
    <property type="entry name" value="MADF"/>
    <property type="match status" value="1"/>
</dbReference>
<dbReference type="GO" id="GO:0005667">
    <property type="term" value="C:transcription regulator complex"/>
    <property type="evidence" value="ECO:0007669"/>
    <property type="project" value="TreeGrafter"/>
</dbReference>
<protein>
    <recommendedName>
        <fullName evidence="2">MADF domain-containing protein</fullName>
    </recommendedName>
</protein>
<name>A0A9N7V0X9_PLEPL</name>
<dbReference type="PANTHER" id="PTHR12243">
    <property type="entry name" value="MADF DOMAIN TRANSCRIPTION FACTOR"/>
    <property type="match status" value="1"/>
</dbReference>
<dbReference type="GO" id="GO:0005634">
    <property type="term" value="C:nucleus"/>
    <property type="evidence" value="ECO:0007669"/>
    <property type="project" value="TreeGrafter"/>
</dbReference>
<feature type="region of interest" description="Disordered" evidence="1">
    <location>
        <begin position="100"/>
        <end position="176"/>
    </location>
</feature>
<feature type="compositionally biased region" description="Low complexity" evidence="1">
    <location>
        <begin position="140"/>
        <end position="175"/>
    </location>
</feature>
<evidence type="ECO:0000256" key="1">
    <source>
        <dbReference type="SAM" id="MobiDB-lite"/>
    </source>
</evidence>
<dbReference type="GO" id="GO:0006357">
    <property type="term" value="P:regulation of transcription by RNA polymerase II"/>
    <property type="evidence" value="ECO:0007669"/>
    <property type="project" value="TreeGrafter"/>
</dbReference>
<keyword evidence="4" id="KW-1185">Reference proteome</keyword>
<dbReference type="InterPro" id="IPR039353">
    <property type="entry name" value="TF_Adf1"/>
</dbReference>
<feature type="compositionally biased region" description="Low complexity" evidence="1">
    <location>
        <begin position="114"/>
        <end position="133"/>
    </location>
</feature>
<organism evidence="3 4">
    <name type="scientific">Pleuronectes platessa</name>
    <name type="common">European plaice</name>
    <dbReference type="NCBI Taxonomy" id="8262"/>
    <lineage>
        <taxon>Eukaryota</taxon>
        <taxon>Metazoa</taxon>
        <taxon>Chordata</taxon>
        <taxon>Craniata</taxon>
        <taxon>Vertebrata</taxon>
        <taxon>Euteleostomi</taxon>
        <taxon>Actinopterygii</taxon>
        <taxon>Neopterygii</taxon>
        <taxon>Teleostei</taxon>
        <taxon>Neoteleostei</taxon>
        <taxon>Acanthomorphata</taxon>
        <taxon>Carangaria</taxon>
        <taxon>Pleuronectiformes</taxon>
        <taxon>Pleuronectoidei</taxon>
        <taxon>Pleuronectidae</taxon>
        <taxon>Pleuronectes</taxon>
    </lineage>
</organism>
<feature type="domain" description="MADF" evidence="2">
    <location>
        <begin position="7"/>
        <end position="95"/>
    </location>
</feature>
<evidence type="ECO:0000259" key="2">
    <source>
        <dbReference type="PROSITE" id="PS51029"/>
    </source>
</evidence>
<proteinExistence type="predicted"/>
<dbReference type="InterPro" id="IPR006578">
    <property type="entry name" value="MADF-dom"/>
</dbReference>
<accession>A0A9N7V0X9</accession>
<dbReference type="PANTHER" id="PTHR12243:SF69">
    <property type="entry name" value="SI:CH73-59F11.3"/>
    <property type="match status" value="1"/>
</dbReference>
<evidence type="ECO:0000313" key="4">
    <source>
        <dbReference type="Proteomes" id="UP001153269"/>
    </source>
</evidence>
<evidence type="ECO:0000313" key="3">
    <source>
        <dbReference type="EMBL" id="CAB1440701.1"/>
    </source>
</evidence>
<dbReference type="AlphaFoldDB" id="A0A9N7V0X9"/>
<sequence>MDNREELLSEEVRKYEHLYNPSMSEYKDTEMASNPWKEILANVGLPVEECTKLWRRIRDKYVRQRKMMRCSSGDAADKKVPAMYLYLSWLGQHIKHRVTTSNYDKPTTTDKEPSPSTSSSPEVSPEPSTSSSPQAPPKPSTSSSPQAAPEPSTSSSPQAAPEPSTSSSPQAAPEPFTSAQKAFTQATNPVAPCPLSTSAKKRKRGTVLTNSSFACERGKLQNHRDELTARPGYDEFARAGLSLGDMVRARPEKTRRALLERLFTFVLVDNKEVPEV</sequence>
<dbReference type="Proteomes" id="UP001153269">
    <property type="component" value="Unassembled WGS sequence"/>
</dbReference>
<dbReference type="EMBL" id="CADEAL010002491">
    <property type="protein sequence ID" value="CAB1440701.1"/>
    <property type="molecule type" value="Genomic_DNA"/>
</dbReference>